<dbReference type="InterPro" id="IPR000801">
    <property type="entry name" value="Esterase-like"/>
</dbReference>
<proteinExistence type="predicted"/>
<evidence type="ECO:0000313" key="2">
    <source>
        <dbReference type="Proteomes" id="UP000245921"/>
    </source>
</evidence>
<dbReference type="AlphaFoldDB" id="A0AA45C7C0"/>
<dbReference type="InterPro" id="IPR029058">
    <property type="entry name" value="AB_hydrolase_fold"/>
</dbReference>
<comment type="caution">
    <text evidence="1">The sequence shown here is derived from an EMBL/GenBank/DDBJ whole genome shotgun (WGS) entry which is preliminary data.</text>
</comment>
<dbReference type="RefSeq" id="WP_109604559.1">
    <property type="nucleotide sequence ID" value="NZ_QGGI01000006.1"/>
</dbReference>
<organism evidence="1 2">
    <name type="scientific">Oceanotoga teriensis</name>
    <dbReference type="NCBI Taxonomy" id="515440"/>
    <lineage>
        <taxon>Bacteria</taxon>
        <taxon>Thermotogati</taxon>
        <taxon>Thermotogota</taxon>
        <taxon>Thermotogae</taxon>
        <taxon>Petrotogales</taxon>
        <taxon>Petrotogaceae</taxon>
        <taxon>Oceanotoga</taxon>
    </lineage>
</organism>
<dbReference type="EMBL" id="QGGI01000006">
    <property type="protein sequence ID" value="PWJ95313.1"/>
    <property type="molecule type" value="Genomic_DNA"/>
</dbReference>
<dbReference type="PANTHER" id="PTHR48098">
    <property type="entry name" value="ENTEROCHELIN ESTERASE-RELATED"/>
    <property type="match status" value="1"/>
</dbReference>
<keyword evidence="1" id="KW-0378">Hydrolase</keyword>
<accession>A0AA45C7C0</accession>
<dbReference type="Proteomes" id="UP000245921">
    <property type="component" value="Unassembled WGS sequence"/>
</dbReference>
<reference evidence="1 2" key="1">
    <citation type="submission" date="2018-05" db="EMBL/GenBank/DDBJ databases">
        <title>Genomic Encyclopedia of Type Strains, Phase IV (KMG-IV): sequencing the most valuable type-strain genomes for metagenomic binning, comparative biology and taxonomic classification.</title>
        <authorList>
            <person name="Goeker M."/>
        </authorList>
    </citation>
    <scope>NUCLEOTIDE SEQUENCE [LARGE SCALE GENOMIC DNA]</scope>
    <source>
        <strain evidence="1 2">DSM 24906</strain>
    </source>
</reference>
<sequence length="256" mass="29614">MIFRGKVFSSIFEMETNLTVVIPNNSKDISKCKVSYLLHGLCGSSGDWLDYTQLPIFSEEYNIIFIMPDASRSFYTDMKYGLKYFTYVNEELPTLCKNIFNINTSRENTSIIGNSMGGYGALKSALTFPEKYGVCCSFSPACLFLKEGLDFQRNNPEKVKEFFGERIVNDFESIFGEELLWNSSYEILDLMNKINDFEEKPKIYISCGLSDGLIKDCNRLATEMKSLNFDFFYDEFDGNHDWYFFNESLKRSMSII</sequence>
<evidence type="ECO:0000313" key="1">
    <source>
        <dbReference type="EMBL" id="PWJ95313.1"/>
    </source>
</evidence>
<name>A0AA45C7C0_9BACT</name>
<keyword evidence="2" id="KW-1185">Reference proteome</keyword>
<dbReference type="Gene3D" id="3.40.50.1820">
    <property type="entry name" value="alpha/beta hydrolase"/>
    <property type="match status" value="1"/>
</dbReference>
<dbReference type="GO" id="GO:0016787">
    <property type="term" value="F:hydrolase activity"/>
    <property type="evidence" value="ECO:0007669"/>
    <property type="project" value="UniProtKB-KW"/>
</dbReference>
<dbReference type="Pfam" id="PF00756">
    <property type="entry name" value="Esterase"/>
    <property type="match status" value="1"/>
</dbReference>
<dbReference type="SUPFAM" id="SSF53474">
    <property type="entry name" value="alpha/beta-Hydrolases"/>
    <property type="match status" value="1"/>
</dbReference>
<gene>
    <name evidence="1" type="ORF">C7380_106121</name>
</gene>
<protein>
    <submittedName>
        <fullName evidence="1">S-formylglutathione hydrolase FrmB</fullName>
    </submittedName>
</protein>
<dbReference type="PANTHER" id="PTHR48098:SF1">
    <property type="entry name" value="DIACYLGLYCEROL ACYLTRANSFERASE_MYCOLYLTRANSFERASE AG85A"/>
    <property type="match status" value="1"/>
</dbReference>
<dbReference type="InterPro" id="IPR050583">
    <property type="entry name" value="Mycobacterial_A85_antigen"/>
</dbReference>
<dbReference type="GO" id="GO:0016747">
    <property type="term" value="F:acyltransferase activity, transferring groups other than amino-acyl groups"/>
    <property type="evidence" value="ECO:0007669"/>
    <property type="project" value="TreeGrafter"/>
</dbReference>